<dbReference type="Proteomes" id="UP000765509">
    <property type="component" value="Unassembled WGS sequence"/>
</dbReference>
<sequence>MKFFTTHDATLAQFGTSANALAKIFEDKALKQCTSINNPPPEPEHNGQSDLFDEMYSARWLEGGTVESEIQRFLEESPEPKSTDILLFWKSMVAFSYIFLSWLTNILQYQLPVPPLSRFSLVVEKY</sequence>
<dbReference type="AlphaFoldDB" id="A0A9Q3BWY6"/>
<keyword evidence="2" id="KW-1185">Reference proteome</keyword>
<reference evidence="1" key="1">
    <citation type="submission" date="2021-03" db="EMBL/GenBank/DDBJ databases">
        <title>Draft genome sequence of rust myrtle Austropuccinia psidii MF-1, a brazilian biotype.</title>
        <authorList>
            <person name="Quecine M.C."/>
            <person name="Pachon D.M.R."/>
            <person name="Bonatelli M.L."/>
            <person name="Correr F.H."/>
            <person name="Franceschini L.M."/>
            <person name="Leite T.F."/>
            <person name="Margarido G.R.A."/>
            <person name="Almeida C.A."/>
            <person name="Ferrarezi J.A."/>
            <person name="Labate C.A."/>
        </authorList>
    </citation>
    <scope>NUCLEOTIDE SEQUENCE</scope>
    <source>
        <strain evidence="1">MF-1</strain>
    </source>
</reference>
<organism evidence="1 2">
    <name type="scientific">Austropuccinia psidii MF-1</name>
    <dbReference type="NCBI Taxonomy" id="1389203"/>
    <lineage>
        <taxon>Eukaryota</taxon>
        <taxon>Fungi</taxon>
        <taxon>Dikarya</taxon>
        <taxon>Basidiomycota</taxon>
        <taxon>Pucciniomycotina</taxon>
        <taxon>Pucciniomycetes</taxon>
        <taxon>Pucciniales</taxon>
        <taxon>Sphaerophragmiaceae</taxon>
        <taxon>Austropuccinia</taxon>
    </lineage>
</organism>
<evidence type="ECO:0000313" key="1">
    <source>
        <dbReference type="EMBL" id="MBW0473059.1"/>
    </source>
</evidence>
<gene>
    <name evidence="1" type="ORF">O181_012774</name>
</gene>
<dbReference type="EMBL" id="AVOT02003287">
    <property type="protein sequence ID" value="MBW0473059.1"/>
    <property type="molecule type" value="Genomic_DNA"/>
</dbReference>
<dbReference type="OrthoDB" id="2409584at2759"/>
<proteinExistence type="predicted"/>
<comment type="caution">
    <text evidence="1">The sequence shown here is derived from an EMBL/GenBank/DDBJ whole genome shotgun (WGS) entry which is preliminary data.</text>
</comment>
<evidence type="ECO:0000313" key="2">
    <source>
        <dbReference type="Proteomes" id="UP000765509"/>
    </source>
</evidence>
<name>A0A9Q3BWY6_9BASI</name>
<protein>
    <submittedName>
        <fullName evidence="1">Uncharacterized protein</fullName>
    </submittedName>
</protein>
<accession>A0A9Q3BWY6</accession>